<evidence type="ECO:0000256" key="1">
    <source>
        <dbReference type="SAM" id="MobiDB-lite"/>
    </source>
</evidence>
<sequence length="369" mass="41930">MVIIIQAQTLKVALENLQGTSNPSIQDESSTLESIYTAEGESYKYGSWDLSPDNQAGLFVEESRGISQDLFRLALHYAQKWGNSRRASIRQISGYDIDIATADPGTDMPEHQYLFHLSALEKMEISIQSIRNEKLLRQALSSKTSNNYPRQFHNHYQPNPGNTKYRGRSQARWGNSSKWNQTGQNSNYRGIQGNGSQLRENQSSLGYKPNIRLTNIRNERTGEDTPAVGYDVYQRILHKGNFQDGRSSIRHRENVCKFDPGKNKEDKRESPQSHSPPGNGVTSNGINHRVFCSRNCNRSCCDQVKGASNRHSKRYTEAQLKLQRTLFTFRTNIDQYEAAGHPIKPSKLVAIDAETLKSEITRTCYNECF</sequence>
<accession>A0A1R1XRS6</accession>
<protein>
    <submittedName>
        <fullName evidence="2">Uncharacterized protein</fullName>
    </submittedName>
</protein>
<feature type="compositionally biased region" description="Polar residues" evidence="1">
    <location>
        <begin position="172"/>
        <end position="205"/>
    </location>
</feature>
<feature type="compositionally biased region" description="Basic and acidic residues" evidence="1">
    <location>
        <begin position="250"/>
        <end position="271"/>
    </location>
</feature>
<organism evidence="2 3">
    <name type="scientific">Smittium culicis</name>
    <dbReference type="NCBI Taxonomy" id="133412"/>
    <lineage>
        <taxon>Eukaryota</taxon>
        <taxon>Fungi</taxon>
        <taxon>Fungi incertae sedis</taxon>
        <taxon>Zoopagomycota</taxon>
        <taxon>Kickxellomycotina</taxon>
        <taxon>Harpellomycetes</taxon>
        <taxon>Harpellales</taxon>
        <taxon>Legeriomycetaceae</taxon>
        <taxon>Smittium</taxon>
    </lineage>
</organism>
<evidence type="ECO:0000313" key="3">
    <source>
        <dbReference type="Proteomes" id="UP000187283"/>
    </source>
</evidence>
<dbReference type="OrthoDB" id="5588572at2759"/>
<keyword evidence="3" id="KW-1185">Reference proteome</keyword>
<gene>
    <name evidence="2" type="ORF">AYI70_g6015</name>
</gene>
<proteinExistence type="predicted"/>
<comment type="caution">
    <text evidence="2">The sequence shown here is derived from an EMBL/GenBank/DDBJ whole genome shotgun (WGS) entry which is preliminary data.</text>
</comment>
<dbReference type="AlphaFoldDB" id="A0A1R1XRS6"/>
<evidence type="ECO:0000313" key="2">
    <source>
        <dbReference type="EMBL" id="OMJ17363.1"/>
    </source>
</evidence>
<feature type="compositionally biased region" description="Polar residues" evidence="1">
    <location>
        <begin position="272"/>
        <end position="284"/>
    </location>
</feature>
<feature type="region of interest" description="Disordered" evidence="1">
    <location>
        <begin position="244"/>
        <end position="284"/>
    </location>
</feature>
<dbReference type="Proteomes" id="UP000187283">
    <property type="component" value="Unassembled WGS sequence"/>
</dbReference>
<name>A0A1R1XRS6_9FUNG</name>
<feature type="region of interest" description="Disordered" evidence="1">
    <location>
        <begin position="146"/>
        <end position="206"/>
    </location>
</feature>
<dbReference type="EMBL" id="LSSN01002067">
    <property type="protein sequence ID" value="OMJ17363.1"/>
    <property type="molecule type" value="Genomic_DNA"/>
</dbReference>
<feature type="compositionally biased region" description="Polar residues" evidence="1">
    <location>
        <begin position="146"/>
        <end position="162"/>
    </location>
</feature>
<reference evidence="2 3" key="1">
    <citation type="submission" date="2017-01" db="EMBL/GenBank/DDBJ databases">
        <authorList>
            <person name="Mah S.A."/>
            <person name="Swanson W.J."/>
            <person name="Moy G.W."/>
            <person name="Vacquier V.D."/>
        </authorList>
    </citation>
    <scope>NUCLEOTIDE SEQUENCE [LARGE SCALE GENOMIC DNA]</scope>
    <source>
        <strain evidence="2 3">GSMNP</strain>
    </source>
</reference>